<dbReference type="GeneID" id="20207047"/>
<dbReference type="CTD" id="20207047"/>
<reference evidence="2 4" key="2">
    <citation type="journal article" date="2013" name="Nature">
        <title>Insights into bilaterian evolution from three spiralian genomes.</title>
        <authorList>
            <person name="Simakov O."/>
            <person name="Marletaz F."/>
            <person name="Cho S.J."/>
            <person name="Edsinger-Gonzales E."/>
            <person name="Havlak P."/>
            <person name="Hellsten U."/>
            <person name="Kuo D.H."/>
            <person name="Larsson T."/>
            <person name="Lv J."/>
            <person name="Arendt D."/>
            <person name="Savage R."/>
            <person name="Osoegawa K."/>
            <person name="de Jong P."/>
            <person name="Grimwood J."/>
            <person name="Chapman J.A."/>
            <person name="Shapiro H."/>
            <person name="Aerts A."/>
            <person name="Otillar R.P."/>
            <person name="Terry A.Y."/>
            <person name="Boore J.L."/>
            <person name="Grigoriev I.V."/>
            <person name="Lindberg D.R."/>
            <person name="Seaver E.C."/>
            <person name="Weisblat D.A."/>
            <person name="Putnam N.H."/>
            <person name="Rokhsar D.S."/>
        </authorList>
    </citation>
    <scope>NUCLEOTIDE SEQUENCE</scope>
</reference>
<evidence type="ECO:0000256" key="1">
    <source>
        <dbReference type="SAM" id="Phobius"/>
    </source>
</evidence>
<dbReference type="KEGG" id="hro:HELRODRAFT_178976"/>
<gene>
    <name evidence="3" type="primary">20207047</name>
    <name evidence="2" type="ORF">HELRODRAFT_178976</name>
</gene>
<dbReference type="RefSeq" id="XP_009026094.1">
    <property type="nucleotide sequence ID" value="XM_009027846.1"/>
</dbReference>
<evidence type="ECO:0000313" key="4">
    <source>
        <dbReference type="Proteomes" id="UP000015101"/>
    </source>
</evidence>
<dbReference type="AlphaFoldDB" id="T1FDZ8"/>
<reference evidence="3" key="3">
    <citation type="submission" date="2015-06" db="UniProtKB">
        <authorList>
            <consortium name="EnsemblMetazoa"/>
        </authorList>
    </citation>
    <scope>IDENTIFICATION</scope>
</reference>
<evidence type="ECO:0000313" key="2">
    <source>
        <dbReference type="EMBL" id="ESN95793.1"/>
    </source>
</evidence>
<accession>T1FDZ8</accession>
<keyword evidence="1" id="KW-0472">Membrane</keyword>
<evidence type="ECO:0000313" key="3">
    <source>
        <dbReference type="EnsemblMetazoa" id="HelroP178976"/>
    </source>
</evidence>
<keyword evidence="4" id="KW-1185">Reference proteome</keyword>
<name>T1FDZ8_HELRO</name>
<dbReference type="Proteomes" id="UP000015101">
    <property type="component" value="Unassembled WGS sequence"/>
</dbReference>
<keyword evidence="1" id="KW-0812">Transmembrane</keyword>
<dbReference type="EMBL" id="KB097502">
    <property type="protein sequence ID" value="ESN95793.1"/>
    <property type="molecule type" value="Genomic_DNA"/>
</dbReference>
<protein>
    <submittedName>
        <fullName evidence="2 3">Uncharacterized protein</fullName>
    </submittedName>
</protein>
<sequence>MPSPPPTTTDLMKPSSENSIISTSSIFNLRDLNTNNSQASDDAFIQIKCYSSQHINIQIGMTISFGIILPSLMIAIIILTITWLKLKKQSKKITSLTRQVERDLTYQKITCLADTDDSINPNKTEDSVRPYTSLFFGQSRI</sequence>
<dbReference type="InParanoid" id="T1FDZ8"/>
<proteinExistence type="predicted"/>
<feature type="transmembrane region" description="Helical" evidence="1">
    <location>
        <begin position="63"/>
        <end position="84"/>
    </location>
</feature>
<dbReference type="HOGENOM" id="CLU_1827409_0_0_1"/>
<keyword evidence="1" id="KW-1133">Transmembrane helix</keyword>
<dbReference type="EMBL" id="AMQM01006668">
    <property type="status" value="NOT_ANNOTATED_CDS"/>
    <property type="molecule type" value="Genomic_DNA"/>
</dbReference>
<reference evidence="4" key="1">
    <citation type="submission" date="2012-12" db="EMBL/GenBank/DDBJ databases">
        <authorList>
            <person name="Hellsten U."/>
            <person name="Grimwood J."/>
            <person name="Chapman J.A."/>
            <person name="Shapiro H."/>
            <person name="Aerts A."/>
            <person name="Otillar R.P."/>
            <person name="Terry A.Y."/>
            <person name="Boore J.L."/>
            <person name="Simakov O."/>
            <person name="Marletaz F."/>
            <person name="Cho S.-J."/>
            <person name="Edsinger-Gonzales E."/>
            <person name="Havlak P."/>
            <person name="Kuo D.-H."/>
            <person name="Larsson T."/>
            <person name="Lv J."/>
            <person name="Arendt D."/>
            <person name="Savage R."/>
            <person name="Osoegawa K."/>
            <person name="de Jong P."/>
            <person name="Lindberg D.R."/>
            <person name="Seaver E.C."/>
            <person name="Weisblat D.A."/>
            <person name="Putnam N.H."/>
            <person name="Grigoriev I.V."/>
            <person name="Rokhsar D.S."/>
        </authorList>
    </citation>
    <scope>NUCLEOTIDE SEQUENCE</scope>
</reference>
<dbReference type="EnsemblMetazoa" id="HelroT178976">
    <property type="protein sequence ID" value="HelroP178976"/>
    <property type="gene ID" value="HelroG178976"/>
</dbReference>
<organism evidence="3 4">
    <name type="scientific">Helobdella robusta</name>
    <name type="common">Californian leech</name>
    <dbReference type="NCBI Taxonomy" id="6412"/>
    <lineage>
        <taxon>Eukaryota</taxon>
        <taxon>Metazoa</taxon>
        <taxon>Spiralia</taxon>
        <taxon>Lophotrochozoa</taxon>
        <taxon>Annelida</taxon>
        <taxon>Clitellata</taxon>
        <taxon>Hirudinea</taxon>
        <taxon>Rhynchobdellida</taxon>
        <taxon>Glossiphoniidae</taxon>
        <taxon>Helobdella</taxon>
    </lineage>
</organism>